<dbReference type="EMBL" id="JACIEU010000037">
    <property type="protein sequence ID" value="MBB4151445.1"/>
    <property type="molecule type" value="Genomic_DNA"/>
</dbReference>
<dbReference type="Pfam" id="PF03662">
    <property type="entry name" value="Glyco_hydro_79n"/>
    <property type="match status" value="1"/>
</dbReference>
<dbReference type="GO" id="GO:0016798">
    <property type="term" value="F:hydrolase activity, acting on glycosyl bonds"/>
    <property type="evidence" value="ECO:0007669"/>
    <property type="project" value="InterPro"/>
</dbReference>
<dbReference type="SUPFAM" id="SSF51445">
    <property type="entry name" value="(Trans)glycosidases"/>
    <property type="match status" value="1"/>
</dbReference>
<feature type="chain" id="PRO_5031095097" description="Alpha-L-arabinofuranosidase" evidence="1">
    <location>
        <begin position="30"/>
        <end position="525"/>
    </location>
</feature>
<accession>A0A7W6LVX9</accession>
<evidence type="ECO:0000256" key="1">
    <source>
        <dbReference type="SAM" id="SignalP"/>
    </source>
</evidence>
<keyword evidence="1" id="KW-0732">Signal</keyword>
<dbReference type="GO" id="GO:0016020">
    <property type="term" value="C:membrane"/>
    <property type="evidence" value="ECO:0007669"/>
    <property type="project" value="InterPro"/>
</dbReference>
<comment type="caution">
    <text evidence="2">The sequence shown here is derived from an EMBL/GenBank/DDBJ whole genome shotgun (WGS) entry which is preliminary data.</text>
</comment>
<name>A0A7W6LVX9_9SPHN</name>
<protein>
    <recommendedName>
        <fullName evidence="4">Alpha-L-arabinofuranosidase</fullName>
    </recommendedName>
</protein>
<evidence type="ECO:0000313" key="2">
    <source>
        <dbReference type="EMBL" id="MBB4151445.1"/>
    </source>
</evidence>
<dbReference type="PANTHER" id="PTHR46145">
    <property type="entry name" value="HEPARANASE"/>
    <property type="match status" value="1"/>
</dbReference>
<dbReference type="PANTHER" id="PTHR46145:SF4">
    <property type="entry name" value="HEPARANASE"/>
    <property type="match status" value="1"/>
</dbReference>
<keyword evidence="3" id="KW-1185">Reference proteome</keyword>
<evidence type="ECO:0008006" key="4">
    <source>
        <dbReference type="Google" id="ProtNLM"/>
    </source>
</evidence>
<dbReference type="InterPro" id="IPR017853">
    <property type="entry name" value="GH"/>
</dbReference>
<dbReference type="Proteomes" id="UP000590524">
    <property type="component" value="Unassembled WGS sequence"/>
</dbReference>
<dbReference type="InterPro" id="IPR005199">
    <property type="entry name" value="Glyco_hydro_79"/>
</dbReference>
<dbReference type="AlphaFoldDB" id="A0A7W6LVX9"/>
<dbReference type="RefSeq" id="WP_343054135.1">
    <property type="nucleotide sequence ID" value="NZ_JACIEU010000037.1"/>
</dbReference>
<reference evidence="2 3" key="1">
    <citation type="submission" date="2020-08" db="EMBL/GenBank/DDBJ databases">
        <title>Genomic Encyclopedia of Type Strains, Phase IV (KMG-IV): sequencing the most valuable type-strain genomes for metagenomic binning, comparative biology and taxonomic classification.</title>
        <authorList>
            <person name="Goeker M."/>
        </authorList>
    </citation>
    <scope>NUCLEOTIDE SEQUENCE [LARGE SCALE GENOMIC DNA]</scope>
    <source>
        <strain evidence="2 3">DSM 19371</strain>
    </source>
</reference>
<gene>
    <name evidence="2" type="ORF">GGQ90_005257</name>
</gene>
<dbReference type="Gene3D" id="3.20.20.80">
    <property type="entry name" value="Glycosidases"/>
    <property type="match status" value="1"/>
</dbReference>
<proteinExistence type="predicted"/>
<organism evidence="2 3">
    <name type="scientific">Sphingobium scionense</name>
    <dbReference type="NCBI Taxonomy" id="1404341"/>
    <lineage>
        <taxon>Bacteria</taxon>
        <taxon>Pseudomonadati</taxon>
        <taxon>Pseudomonadota</taxon>
        <taxon>Alphaproteobacteria</taxon>
        <taxon>Sphingomonadales</taxon>
        <taxon>Sphingomonadaceae</taxon>
        <taxon>Sphingobium</taxon>
    </lineage>
</organism>
<sequence>MTKGRLLMSGSLSLLLMTGTMLGAATAPADPGRFAQVAKVDDQYQAYNVEMVEVVGGRFWAPYPKPGDAAPQPAASGSGGVDLAAAMFRKREPIDLTGDRRLRNLARALGPTYVRVSGAWANSIYFHDSDAPPPATPPKGYQSVLTRAQWAGVVDFVKAVGGKLVISFPVSEGARDASGVWDPDQARKLNAYTNRLGGHIYAAELINEPNVGPMVGLPKGYDAAAFARDMAAFRMFRDTEAKDMKIVGPGSTGEAGFVIFPPNAGQVPTDALMSAEPRPKVDIFSYHFYGTVSKRCAAMDKSAGISPDRALDEDWLARADAYVGYYKERQQRFAPGTDIWITETAQAACGGDAWAATWRDSFRYVDQLGRQAKQGVSVVFHNTLAASDYALIDEATMMPRPSYWAAVLWARLMGNVVLDAGRNEGKLHLYSQCLRGTPGGVALVAINLDTANPASLSLAGRATRYTLTADTLDAGSVKFNGRTLVVGQDGVLPDLKGVAAQGMQSLPAASISYLAYPDARNPACR</sequence>
<feature type="signal peptide" evidence="1">
    <location>
        <begin position="1"/>
        <end position="29"/>
    </location>
</feature>
<evidence type="ECO:0000313" key="3">
    <source>
        <dbReference type="Proteomes" id="UP000590524"/>
    </source>
</evidence>